<dbReference type="Proteomes" id="UP000798662">
    <property type="component" value="Chromosome 2"/>
</dbReference>
<evidence type="ECO:0000313" key="1">
    <source>
        <dbReference type="EMBL" id="KAK1866823.1"/>
    </source>
</evidence>
<proteinExistence type="predicted"/>
<sequence>MAPPPVGWRSMADVKPSLPRPHVASPAAGGGAVGNGVVVILDDDDDDEISVVAPSPAVTPARRGGAASAAAGAGASANGNGSGGGGGGDGGTDGGDAPGGGGGSGRSGADAGAGTDIGDGMAMVASTVHLYPHARGDCPSNPFIKAVTAESVVANKRVCAKCFCFACDTEASGCTAWSVHCMAYDNPDWRGVRSRKKRGMALQIVPSMYMPSSSSAGPVVGGSSVVPKPPSSFLPLFAAGDDEEEGAPPLSGMGLFSNHLSSKQLDAVVDKLMPPKGRSFSFSLGRKFLLAAANPQRGLIGHLDVYMPTCGHFTVSLGRNVVPGTMSMVKTASNAALPAMERQVLSSIMTSTMWSSDKSHRVSEPWEGPTHAPSAPPNPRRLLDISRTCDLSASRHLDTKLHKRREKCLSHFRKTKRLTKENCCRLRAKVFLLPAALGGDASLKTSEEAEEDSDPTSMPVRTALQMADLLNALTLYDPTPAPEPSAAAGSAASGPGPSTSGPGAPAGTTVSENGVAVPPLTPAARKRVEEKAAASAARREARHAKALARGRLAQFKAREAQREKHKKQREASAATLAQAKAAREASEAARAKRVIDEEAVEASNMDGLPAGVRVYSRSEAVSVTGSVAPWSTCVRVDQPSRITVDTERFRQEFDVAWGESSMMRVPNLLRSPLFCVDTGRTAAAQPPDVNVSMRSYQLQTLSWMESREAQRSISDPFWVQLHMIKPLGDGAAASGPAAAGPVVPFYYSPWTGHVSSDRPPATVGGILAEEMGLGKTVELMALVTNSLPVSRALPIAGAGTVSNPVTSRGTLIVCPVSLLRQWEVELDRRTTMRPGVDPLKVLRWYGPGRSRDPKRLAEYDIVLTTYGIVASSKEGASSSPLISVNWFRLVLDEAQYIRGGRSSATFRFLMAVPSTRRWSISGTPMNQRLADLQPQLEFLRVVPFGKAAVWEGLFARPYLSNQALVGGYMAMNRRHMSSGSMLPHYVLPSLSILLKALVMRHVKEQKLDGQPLVALPARHSKIVPVTLPPDERLVYSALEKHYRNASEALTVTDKVCRRHIFQLTQNLLPLRMAAGGAASDEHVMAVLNGDPEDNSWREPDTKDTKKKKSGSSAGGTVTNAEATRLRAALKRTKSKTSAKLERMIADMKLIRDDDPIAKWVVFTEFGSLVPMITDTLSKAGLLAVSLAGHMTGPARGKVIDRFNTDPEVLGLVLARRTGAVGLTLTSANHVCLLEPGLNRATEDQAVGRVHRLGQTRPVHTHTYVTSSTVDERCVDLRRLKGEALTSGGDVKSAEEVREERRVLRRTQRRERRKELRAASKANRAALRAMDRRMQASWRRVRGGASGGSANGGDEEEQGDKEHSDSDDSDDDESDSDSDTSVDDDDREEVVPESVTRVEEWRTLLGMK</sequence>
<keyword evidence="2" id="KW-1185">Reference proteome</keyword>
<dbReference type="EMBL" id="CM020619">
    <property type="protein sequence ID" value="KAK1866823.1"/>
    <property type="molecule type" value="Genomic_DNA"/>
</dbReference>
<comment type="caution">
    <text evidence="1">The sequence shown here is derived from an EMBL/GenBank/DDBJ whole genome shotgun (WGS) entry which is preliminary data.</text>
</comment>
<reference evidence="1" key="1">
    <citation type="submission" date="2019-11" db="EMBL/GenBank/DDBJ databases">
        <title>Nori genome reveals adaptations in red seaweeds to the harsh intertidal environment.</title>
        <authorList>
            <person name="Wang D."/>
            <person name="Mao Y."/>
        </authorList>
    </citation>
    <scope>NUCLEOTIDE SEQUENCE</scope>
    <source>
        <tissue evidence="1">Gametophyte</tissue>
    </source>
</reference>
<organism evidence="1 2">
    <name type="scientific">Pyropia yezoensis</name>
    <name type="common">Susabi-nori</name>
    <name type="synonym">Porphyra yezoensis</name>
    <dbReference type="NCBI Taxonomy" id="2788"/>
    <lineage>
        <taxon>Eukaryota</taxon>
        <taxon>Rhodophyta</taxon>
        <taxon>Bangiophyceae</taxon>
        <taxon>Bangiales</taxon>
        <taxon>Bangiaceae</taxon>
        <taxon>Pyropia</taxon>
    </lineage>
</organism>
<name>A0ACC3CAL7_PYRYE</name>
<evidence type="ECO:0000313" key="2">
    <source>
        <dbReference type="Proteomes" id="UP000798662"/>
    </source>
</evidence>
<accession>A0ACC3CAL7</accession>
<protein>
    <submittedName>
        <fullName evidence="1">Uncharacterized protein</fullName>
    </submittedName>
</protein>
<gene>
    <name evidence="1" type="ORF">I4F81_009335</name>
</gene>